<feature type="region of interest" description="Disordered" evidence="1">
    <location>
        <begin position="333"/>
        <end position="354"/>
    </location>
</feature>
<keyword evidence="2" id="KW-0812">Transmembrane</keyword>
<keyword evidence="2" id="KW-1133">Transmembrane helix</keyword>
<dbReference type="AlphaFoldDB" id="A0AAE0M6N6"/>
<organism evidence="3 4">
    <name type="scientific">Cercophora scortea</name>
    <dbReference type="NCBI Taxonomy" id="314031"/>
    <lineage>
        <taxon>Eukaryota</taxon>
        <taxon>Fungi</taxon>
        <taxon>Dikarya</taxon>
        <taxon>Ascomycota</taxon>
        <taxon>Pezizomycotina</taxon>
        <taxon>Sordariomycetes</taxon>
        <taxon>Sordariomycetidae</taxon>
        <taxon>Sordariales</taxon>
        <taxon>Lasiosphaeriaceae</taxon>
        <taxon>Cercophora</taxon>
    </lineage>
</organism>
<comment type="caution">
    <text evidence="3">The sequence shown here is derived from an EMBL/GenBank/DDBJ whole genome shotgun (WGS) entry which is preliminary data.</text>
</comment>
<gene>
    <name evidence="3" type="ORF">B0T19DRAFT_254911</name>
</gene>
<reference evidence="3" key="1">
    <citation type="journal article" date="2023" name="Mol. Phylogenet. Evol.">
        <title>Genome-scale phylogeny and comparative genomics of the fungal order Sordariales.</title>
        <authorList>
            <person name="Hensen N."/>
            <person name="Bonometti L."/>
            <person name="Westerberg I."/>
            <person name="Brannstrom I.O."/>
            <person name="Guillou S."/>
            <person name="Cros-Aarteil S."/>
            <person name="Calhoun S."/>
            <person name="Haridas S."/>
            <person name="Kuo A."/>
            <person name="Mondo S."/>
            <person name="Pangilinan J."/>
            <person name="Riley R."/>
            <person name="LaButti K."/>
            <person name="Andreopoulos B."/>
            <person name="Lipzen A."/>
            <person name="Chen C."/>
            <person name="Yan M."/>
            <person name="Daum C."/>
            <person name="Ng V."/>
            <person name="Clum A."/>
            <person name="Steindorff A."/>
            <person name="Ohm R.A."/>
            <person name="Martin F."/>
            <person name="Silar P."/>
            <person name="Natvig D.O."/>
            <person name="Lalanne C."/>
            <person name="Gautier V."/>
            <person name="Ament-Velasquez S.L."/>
            <person name="Kruys A."/>
            <person name="Hutchinson M.I."/>
            <person name="Powell A.J."/>
            <person name="Barry K."/>
            <person name="Miller A.N."/>
            <person name="Grigoriev I.V."/>
            <person name="Debuchy R."/>
            <person name="Gladieux P."/>
            <person name="Hiltunen Thoren M."/>
            <person name="Johannesson H."/>
        </authorList>
    </citation>
    <scope>NUCLEOTIDE SEQUENCE</scope>
    <source>
        <strain evidence="3">SMH4131-1</strain>
    </source>
</reference>
<protein>
    <recommendedName>
        <fullName evidence="5">Mid2 domain-containing protein</fullName>
    </recommendedName>
</protein>
<reference evidence="3" key="2">
    <citation type="submission" date="2023-06" db="EMBL/GenBank/DDBJ databases">
        <authorList>
            <consortium name="Lawrence Berkeley National Laboratory"/>
            <person name="Haridas S."/>
            <person name="Hensen N."/>
            <person name="Bonometti L."/>
            <person name="Westerberg I."/>
            <person name="Brannstrom I.O."/>
            <person name="Guillou S."/>
            <person name="Cros-Aarteil S."/>
            <person name="Calhoun S."/>
            <person name="Kuo A."/>
            <person name="Mondo S."/>
            <person name="Pangilinan J."/>
            <person name="Riley R."/>
            <person name="Labutti K."/>
            <person name="Andreopoulos B."/>
            <person name="Lipzen A."/>
            <person name="Chen C."/>
            <person name="Yanf M."/>
            <person name="Daum C."/>
            <person name="Ng V."/>
            <person name="Clum A."/>
            <person name="Steindorff A."/>
            <person name="Ohm R."/>
            <person name="Martin F."/>
            <person name="Silar P."/>
            <person name="Natvig D."/>
            <person name="Lalanne C."/>
            <person name="Gautier V."/>
            <person name="Ament-Velasquez S.L."/>
            <person name="Kruys A."/>
            <person name="Hutchinson M.I."/>
            <person name="Powell A.J."/>
            <person name="Barry K."/>
            <person name="Miller A.N."/>
            <person name="Grigoriev I.V."/>
            <person name="Debuchy R."/>
            <person name="Gladieux P."/>
            <person name="Thoren M.H."/>
            <person name="Johannesson H."/>
        </authorList>
    </citation>
    <scope>NUCLEOTIDE SEQUENCE</scope>
    <source>
        <strain evidence="3">SMH4131-1</strain>
    </source>
</reference>
<evidence type="ECO:0000256" key="1">
    <source>
        <dbReference type="SAM" id="MobiDB-lite"/>
    </source>
</evidence>
<dbReference type="EMBL" id="JAUEPO010000005">
    <property type="protein sequence ID" value="KAK3320990.1"/>
    <property type="molecule type" value="Genomic_DNA"/>
</dbReference>
<accession>A0AAE0M6N6</accession>
<evidence type="ECO:0008006" key="5">
    <source>
        <dbReference type="Google" id="ProtNLM"/>
    </source>
</evidence>
<name>A0AAE0M6N6_9PEZI</name>
<evidence type="ECO:0000313" key="3">
    <source>
        <dbReference type="EMBL" id="KAK3320990.1"/>
    </source>
</evidence>
<feature type="transmembrane region" description="Helical" evidence="2">
    <location>
        <begin position="223"/>
        <end position="248"/>
    </location>
</feature>
<evidence type="ECO:0000256" key="2">
    <source>
        <dbReference type="SAM" id="Phobius"/>
    </source>
</evidence>
<feature type="compositionally biased region" description="Low complexity" evidence="1">
    <location>
        <begin position="338"/>
        <end position="351"/>
    </location>
</feature>
<sequence length="370" mass="39024">MTLLGALTTTFQAPSSCATAAAQIYQIWTSSQYNYVQGPLFPSQSDCFPSGYDASPSSYYSPGVCPRGYTSACTRTAATQDTDTETAVVCCPGGSISYTCVGSNTLASLGCMTSWEGAKGILTVTVISDGSSVRSATVTETEGVLAAYGIQVRFRETDMGPPVTKADFVPSQTQPSTFSTATLTAATTPTNTAQPTAIATIVPPAATTDSQAQTKSDGVSTGAAIGIGVGSAIAALLATCSIGTFFYLRWRRKRRRPPVPPKEPSHSVIYSINKKKTGGVASTYGLYELHEDYSPRLDRHDGLLGPPLRGVHVKKNTRLAELEADVPFEVQGSDASMASSRRTPDSSASSAWTSRLQSSKNSWVTAMPWI</sequence>
<proteinExistence type="predicted"/>
<keyword evidence="2" id="KW-0472">Membrane</keyword>
<evidence type="ECO:0000313" key="4">
    <source>
        <dbReference type="Proteomes" id="UP001286456"/>
    </source>
</evidence>
<dbReference type="Proteomes" id="UP001286456">
    <property type="component" value="Unassembled WGS sequence"/>
</dbReference>
<keyword evidence="4" id="KW-1185">Reference proteome</keyword>